<dbReference type="AlphaFoldDB" id="A0A0L6UP09"/>
<sequence length="216" mass="23615">MLASSNTGLLPLVVILFTSVAWLAGGTLGQISCNPGEVVNRGECERAISQIVYEKPGNTLDRVSSRFAKLSGNCTIFVSNSNLKKVTKQQIEGTFKKIFDQCQPLAGQNFSADGPFLQTQDHRLEHDTDYFPPQNLTCGLNTNAPLTADQDCQDAYNSILVDGKGRLVLVYTTDGSSIIVKKSELESVVSKAIKQCKGKASQHSLSLYNYFKIQED</sequence>
<feature type="signal peptide" evidence="1">
    <location>
        <begin position="1"/>
        <end position="29"/>
    </location>
</feature>
<evidence type="ECO:0000313" key="2">
    <source>
        <dbReference type="EMBL" id="KNZ50261.1"/>
    </source>
</evidence>
<accession>A0A0L6UP09</accession>
<protein>
    <submittedName>
        <fullName evidence="2">Uncharacterized protein</fullName>
    </submittedName>
</protein>
<reference evidence="2 3" key="1">
    <citation type="submission" date="2015-08" db="EMBL/GenBank/DDBJ databases">
        <title>Next Generation Sequencing and Analysis of the Genome of Puccinia sorghi L Schw, the Causal Agent of Maize Common Rust.</title>
        <authorList>
            <person name="Rochi L."/>
            <person name="Burguener G."/>
            <person name="Darino M."/>
            <person name="Turjanski A."/>
            <person name="Kreff E."/>
            <person name="Dieguez M.J."/>
            <person name="Sacco F."/>
        </authorList>
    </citation>
    <scope>NUCLEOTIDE SEQUENCE [LARGE SCALE GENOMIC DNA]</scope>
    <source>
        <strain evidence="2 3">RO10H11247</strain>
    </source>
</reference>
<proteinExistence type="predicted"/>
<name>A0A0L6UP09_9BASI</name>
<dbReference type="EMBL" id="LAVV01009635">
    <property type="protein sequence ID" value="KNZ50261.1"/>
    <property type="molecule type" value="Genomic_DNA"/>
</dbReference>
<evidence type="ECO:0000256" key="1">
    <source>
        <dbReference type="SAM" id="SignalP"/>
    </source>
</evidence>
<gene>
    <name evidence="2" type="ORF">VP01_451g3</name>
</gene>
<organism evidence="2 3">
    <name type="scientific">Puccinia sorghi</name>
    <dbReference type="NCBI Taxonomy" id="27349"/>
    <lineage>
        <taxon>Eukaryota</taxon>
        <taxon>Fungi</taxon>
        <taxon>Dikarya</taxon>
        <taxon>Basidiomycota</taxon>
        <taxon>Pucciniomycotina</taxon>
        <taxon>Pucciniomycetes</taxon>
        <taxon>Pucciniales</taxon>
        <taxon>Pucciniaceae</taxon>
        <taxon>Puccinia</taxon>
    </lineage>
</organism>
<keyword evidence="3" id="KW-1185">Reference proteome</keyword>
<comment type="caution">
    <text evidence="2">The sequence shown here is derived from an EMBL/GenBank/DDBJ whole genome shotgun (WGS) entry which is preliminary data.</text>
</comment>
<keyword evidence="1" id="KW-0732">Signal</keyword>
<dbReference type="OrthoDB" id="2497033at2759"/>
<dbReference type="Proteomes" id="UP000037035">
    <property type="component" value="Unassembled WGS sequence"/>
</dbReference>
<feature type="chain" id="PRO_5005568018" evidence="1">
    <location>
        <begin position="30"/>
        <end position="216"/>
    </location>
</feature>
<evidence type="ECO:0000313" key="3">
    <source>
        <dbReference type="Proteomes" id="UP000037035"/>
    </source>
</evidence>
<dbReference type="VEuPathDB" id="FungiDB:VP01_451g3"/>